<dbReference type="InterPro" id="IPR041373">
    <property type="entry name" value="RT_RNaseH"/>
</dbReference>
<dbReference type="AlphaFoldDB" id="A5C4P5"/>
<name>A5C4P5_VITVI</name>
<dbReference type="GO" id="GO:0004519">
    <property type="term" value="F:endonuclease activity"/>
    <property type="evidence" value="ECO:0007669"/>
    <property type="project" value="UniProtKB-KW"/>
</dbReference>
<evidence type="ECO:0000256" key="4">
    <source>
        <dbReference type="ARBA" id="ARBA00022759"/>
    </source>
</evidence>
<keyword evidence="6" id="KW-0695">RNA-directed DNA polymerase</keyword>
<feature type="domain" description="Reverse transcriptase RNase H-like" evidence="7">
    <location>
        <begin position="202"/>
        <end position="255"/>
    </location>
</feature>
<dbReference type="EMBL" id="AM482224">
    <property type="protein sequence ID" value="CAN77590.1"/>
    <property type="molecule type" value="Genomic_DNA"/>
</dbReference>
<organism evidence="8">
    <name type="scientific">Vitis vinifera</name>
    <name type="common">Grape</name>
    <dbReference type="NCBI Taxonomy" id="29760"/>
    <lineage>
        <taxon>Eukaryota</taxon>
        <taxon>Viridiplantae</taxon>
        <taxon>Streptophyta</taxon>
        <taxon>Embryophyta</taxon>
        <taxon>Tracheophyta</taxon>
        <taxon>Spermatophyta</taxon>
        <taxon>Magnoliopsida</taxon>
        <taxon>eudicotyledons</taxon>
        <taxon>Gunneridae</taxon>
        <taxon>Pentapetalae</taxon>
        <taxon>rosids</taxon>
        <taxon>Vitales</taxon>
        <taxon>Vitaceae</taxon>
        <taxon>Viteae</taxon>
        <taxon>Vitis</taxon>
    </lineage>
</organism>
<dbReference type="Pfam" id="PF17917">
    <property type="entry name" value="RT_RNaseH"/>
    <property type="match status" value="1"/>
</dbReference>
<dbReference type="SUPFAM" id="SSF56672">
    <property type="entry name" value="DNA/RNA polymerases"/>
    <property type="match status" value="1"/>
</dbReference>
<keyword evidence="3" id="KW-0540">Nuclease</keyword>
<keyword evidence="1" id="KW-0808">Transferase</keyword>
<keyword evidence="5" id="KW-0378">Hydrolase</keyword>
<evidence type="ECO:0000256" key="3">
    <source>
        <dbReference type="ARBA" id="ARBA00022722"/>
    </source>
</evidence>
<dbReference type="GO" id="GO:0016787">
    <property type="term" value="F:hydrolase activity"/>
    <property type="evidence" value="ECO:0007669"/>
    <property type="project" value="UniProtKB-KW"/>
</dbReference>
<evidence type="ECO:0000256" key="1">
    <source>
        <dbReference type="ARBA" id="ARBA00022679"/>
    </source>
</evidence>
<keyword evidence="4" id="KW-0255">Endonuclease</keyword>
<protein>
    <recommendedName>
        <fullName evidence="7">Reverse transcriptase RNase H-like domain-containing protein</fullName>
    </recommendedName>
</protein>
<evidence type="ECO:0000256" key="5">
    <source>
        <dbReference type="ARBA" id="ARBA00022801"/>
    </source>
</evidence>
<evidence type="ECO:0000259" key="7">
    <source>
        <dbReference type="Pfam" id="PF17917"/>
    </source>
</evidence>
<sequence length="256" mass="29119">MGGETEPTTWGRGRKDRSYDAIANIEARLAKVKLAMADTLEEVALINQGMEKGLEDLSDYYSKRSQQSNTSNGAQFGAEMELQLLEAEHRKLKANFAALRNQPFVANQSNSEHFSSEDERLGSSSLGVKKSGRHPLVISCELLTGNPRLKITLNARVMVTHEAPRVEVPKPHTFSCKRDANELDNFFWHMECYFEAISLRDEAIEVHTDALNFTIGGVLMQDTHLIVFQSRKLNDMERRYMVQEKEMTAIVYYLRT</sequence>
<gene>
    <name evidence="8" type="ORF">VITISV_041089</name>
</gene>
<dbReference type="InterPro" id="IPR043502">
    <property type="entry name" value="DNA/RNA_pol_sf"/>
</dbReference>
<dbReference type="GO" id="GO:0003964">
    <property type="term" value="F:RNA-directed DNA polymerase activity"/>
    <property type="evidence" value="ECO:0007669"/>
    <property type="project" value="UniProtKB-KW"/>
</dbReference>
<proteinExistence type="predicted"/>
<keyword evidence="2" id="KW-0548">Nucleotidyltransferase</keyword>
<evidence type="ECO:0000256" key="6">
    <source>
        <dbReference type="ARBA" id="ARBA00022918"/>
    </source>
</evidence>
<reference evidence="8" key="1">
    <citation type="journal article" date="2007" name="PLoS ONE">
        <title>The first genome sequence of an elite grapevine cultivar (Pinot noir Vitis vinifera L.): coping with a highly heterozygous genome.</title>
        <authorList>
            <person name="Velasco R."/>
            <person name="Zharkikh A."/>
            <person name="Troggio M."/>
            <person name="Cartwright D.A."/>
            <person name="Cestaro A."/>
            <person name="Pruss D."/>
            <person name="Pindo M."/>
            <person name="FitzGerald L.M."/>
            <person name="Vezzulli S."/>
            <person name="Reid J."/>
            <person name="Malacarne G."/>
            <person name="Iliev D."/>
            <person name="Coppola G."/>
            <person name="Wardell B."/>
            <person name="Micheletti D."/>
            <person name="Macalma T."/>
            <person name="Facci M."/>
            <person name="Mitchell J.T."/>
            <person name="Perazzolli M."/>
            <person name="Eldredge G."/>
            <person name="Gatto P."/>
            <person name="Oyzerski R."/>
            <person name="Moretto M."/>
            <person name="Gutin N."/>
            <person name="Stefanini M."/>
            <person name="Chen Y."/>
            <person name="Segala C."/>
            <person name="Davenport C."/>
            <person name="Dematte L."/>
            <person name="Mraz A."/>
            <person name="Battilana J."/>
            <person name="Stormo K."/>
            <person name="Costa F."/>
            <person name="Tao Q."/>
            <person name="Si-Ammour A."/>
            <person name="Harkins T."/>
            <person name="Lackey A."/>
            <person name="Perbost C."/>
            <person name="Taillon B."/>
            <person name="Stella A."/>
            <person name="Solovyev V."/>
            <person name="Fawcett J.A."/>
            <person name="Sterck L."/>
            <person name="Vandepoele K."/>
            <person name="Grando S.M."/>
            <person name="Toppo S."/>
            <person name="Moser C."/>
            <person name="Lanchbury J."/>
            <person name="Bogden R."/>
            <person name="Skolnick M."/>
            <person name="Sgaramella V."/>
            <person name="Bhatnagar S.K."/>
            <person name="Fontana P."/>
            <person name="Gutin A."/>
            <person name="Van de Peer Y."/>
            <person name="Salamini F."/>
            <person name="Viola R."/>
        </authorList>
    </citation>
    <scope>NUCLEOTIDE SEQUENCE</scope>
</reference>
<accession>A5C4P5</accession>
<evidence type="ECO:0000256" key="2">
    <source>
        <dbReference type="ARBA" id="ARBA00022695"/>
    </source>
</evidence>
<evidence type="ECO:0000313" key="8">
    <source>
        <dbReference type="EMBL" id="CAN77590.1"/>
    </source>
</evidence>